<evidence type="ECO:0000313" key="1">
    <source>
        <dbReference type="EMBL" id="MBZ5710100.1"/>
    </source>
</evidence>
<keyword evidence="2" id="KW-1185">Reference proteome</keyword>
<sequence>MLKIRRPQIEALANLSRRRFIASAIVHLRDAHPERWAEAPDDVTGAWVERRVARGLELGLVEEVSLLRHLEVASQFDERFADSDDAIGVLHNLEELQSWPEPMDLLASLYGSPAET</sequence>
<gene>
    <name evidence="1" type="ORF">K7C98_12620</name>
</gene>
<evidence type="ECO:0000313" key="2">
    <source>
        <dbReference type="Proteomes" id="UP001139031"/>
    </source>
</evidence>
<comment type="caution">
    <text evidence="1">The sequence shown here is derived from an EMBL/GenBank/DDBJ whole genome shotgun (WGS) entry which is preliminary data.</text>
</comment>
<proteinExistence type="predicted"/>
<dbReference type="Proteomes" id="UP001139031">
    <property type="component" value="Unassembled WGS sequence"/>
</dbReference>
<name>A0ABS7TPE3_9BACT</name>
<accession>A0ABS7TPE3</accession>
<organism evidence="1 2">
    <name type="scientific">Nannocystis pusilla</name>
    <dbReference type="NCBI Taxonomy" id="889268"/>
    <lineage>
        <taxon>Bacteria</taxon>
        <taxon>Pseudomonadati</taxon>
        <taxon>Myxococcota</taxon>
        <taxon>Polyangia</taxon>
        <taxon>Nannocystales</taxon>
        <taxon>Nannocystaceae</taxon>
        <taxon>Nannocystis</taxon>
    </lineage>
</organism>
<dbReference type="EMBL" id="JAIRAU010000011">
    <property type="protein sequence ID" value="MBZ5710100.1"/>
    <property type="molecule type" value="Genomic_DNA"/>
</dbReference>
<protein>
    <submittedName>
        <fullName evidence="1">Uncharacterized protein</fullName>
    </submittedName>
</protein>
<reference evidence="1" key="1">
    <citation type="submission" date="2021-08" db="EMBL/GenBank/DDBJ databases">
        <authorList>
            <person name="Stevens D.C."/>
        </authorList>
    </citation>
    <scope>NUCLEOTIDE SEQUENCE</scope>
    <source>
        <strain evidence="1">DSM 53165</strain>
    </source>
</reference>
<dbReference type="RefSeq" id="WP_224191869.1">
    <property type="nucleotide sequence ID" value="NZ_JAIRAU010000011.1"/>
</dbReference>